<dbReference type="EMBL" id="CAIX01000188">
    <property type="protein sequence ID" value="CCI47810.1"/>
    <property type="molecule type" value="Genomic_DNA"/>
</dbReference>
<feature type="transmembrane region" description="Helical" evidence="1">
    <location>
        <begin position="118"/>
        <end position="137"/>
    </location>
</feature>
<sequence>MENSDWFYLNVRRLGLLSACSIIISLALHFVLLVRVRIHSGKSKSQTKTENTIDVLIVRYHFRCIQIFTATLQILQLYLMGILLPQSTLFGPTYYLSLSRPIFNIVISGVLNNVHKNTLYRVVSLLFCCQITVIGLLSDLSLSLITECVSSKGSTCSRALDTVLLDSVTLSHLRLHDTGSIFLSIWLTFEIALICILCPLFRFNANKPHTLIMRCQWRRKFSSTHPAPNVVETTIDVPLGQCTLS</sequence>
<protein>
    <submittedName>
        <fullName evidence="2">Uncharacterized protein</fullName>
    </submittedName>
</protein>
<keyword evidence="1" id="KW-0812">Transmembrane</keyword>
<accession>A0A024GLQ0</accession>
<keyword evidence="1" id="KW-1133">Transmembrane helix</keyword>
<dbReference type="AlphaFoldDB" id="A0A024GLQ0"/>
<dbReference type="Proteomes" id="UP000053237">
    <property type="component" value="Unassembled WGS sequence"/>
</dbReference>
<dbReference type="InParanoid" id="A0A024GLQ0"/>
<keyword evidence="1" id="KW-0472">Membrane</keyword>
<name>A0A024GLQ0_9STRA</name>
<evidence type="ECO:0000313" key="3">
    <source>
        <dbReference type="Proteomes" id="UP000053237"/>
    </source>
</evidence>
<evidence type="ECO:0000256" key="1">
    <source>
        <dbReference type="SAM" id="Phobius"/>
    </source>
</evidence>
<keyword evidence="3" id="KW-1185">Reference proteome</keyword>
<gene>
    <name evidence="2" type="ORF">BN9_088290</name>
</gene>
<proteinExistence type="predicted"/>
<organism evidence="2 3">
    <name type="scientific">Albugo candida</name>
    <dbReference type="NCBI Taxonomy" id="65357"/>
    <lineage>
        <taxon>Eukaryota</taxon>
        <taxon>Sar</taxon>
        <taxon>Stramenopiles</taxon>
        <taxon>Oomycota</taxon>
        <taxon>Peronosporomycetes</taxon>
        <taxon>Albuginales</taxon>
        <taxon>Albuginaceae</taxon>
        <taxon>Albugo</taxon>
    </lineage>
</organism>
<comment type="caution">
    <text evidence="2">The sequence shown here is derived from an EMBL/GenBank/DDBJ whole genome shotgun (WGS) entry which is preliminary data.</text>
</comment>
<feature type="transmembrane region" description="Helical" evidence="1">
    <location>
        <begin position="14"/>
        <end position="34"/>
    </location>
</feature>
<feature type="transmembrane region" description="Helical" evidence="1">
    <location>
        <begin position="67"/>
        <end position="87"/>
    </location>
</feature>
<feature type="transmembrane region" description="Helical" evidence="1">
    <location>
        <begin position="93"/>
        <end position="111"/>
    </location>
</feature>
<reference evidence="2 3" key="1">
    <citation type="submission" date="2012-05" db="EMBL/GenBank/DDBJ databases">
        <title>Recombination and specialization in a pathogen metapopulation.</title>
        <authorList>
            <person name="Gardiner A."/>
            <person name="Kemen E."/>
            <person name="Schultz-Larsen T."/>
            <person name="MacLean D."/>
            <person name="Van Oosterhout C."/>
            <person name="Jones J.D.G."/>
        </authorList>
    </citation>
    <scope>NUCLEOTIDE SEQUENCE [LARGE SCALE GENOMIC DNA]</scope>
    <source>
        <strain evidence="2 3">Ac Nc2</strain>
    </source>
</reference>
<feature type="transmembrane region" description="Helical" evidence="1">
    <location>
        <begin position="181"/>
        <end position="203"/>
    </location>
</feature>
<evidence type="ECO:0000313" key="2">
    <source>
        <dbReference type="EMBL" id="CCI47810.1"/>
    </source>
</evidence>